<gene>
    <name evidence="4" type="primary">jhamt</name>
    <name evidence="4" type="ORF">CDAR_78261</name>
</gene>
<evidence type="ECO:0000256" key="1">
    <source>
        <dbReference type="ARBA" id="ARBA00022603"/>
    </source>
</evidence>
<name>A0AAV4SES4_9ARAC</name>
<dbReference type="Gene3D" id="3.40.50.150">
    <property type="entry name" value="Vaccinia Virus protein VP39"/>
    <property type="match status" value="1"/>
</dbReference>
<dbReference type="CDD" id="cd02440">
    <property type="entry name" value="AdoMet_MTases"/>
    <property type="match status" value="1"/>
</dbReference>
<dbReference type="Proteomes" id="UP001054837">
    <property type="component" value="Unassembled WGS sequence"/>
</dbReference>
<dbReference type="InterPro" id="IPR029063">
    <property type="entry name" value="SAM-dependent_MTases_sf"/>
</dbReference>
<sequence>MNDPQLYSRASPFQVRDATQILGVYKKRMSPDDADIVLDIGCGSGDVTTNVLGPALGRFELLLGVDKSRDMVEYAQEHCEHDNVFYEVLDIAGDVSEFREEWGTFSKVFSFYCLHWVSDMRRALANIHSLMSSGGEALLVFVAQCPVFEMYERMAEMDKWKNYMEDINAFIPMTQHLAQPSFVFSQMMEEVGISTVNCSTMNRSFAFTSTKMLRDCMVAVNPFIKRIPLQQRNEYVEDCIKTLSAIRIESGNVNENETCCFSYKLLVAHGAKN</sequence>
<dbReference type="GO" id="GO:0008168">
    <property type="term" value="F:methyltransferase activity"/>
    <property type="evidence" value="ECO:0007669"/>
    <property type="project" value="UniProtKB-KW"/>
</dbReference>
<evidence type="ECO:0000313" key="4">
    <source>
        <dbReference type="EMBL" id="GIY31494.1"/>
    </source>
</evidence>
<reference evidence="4 5" key="1">
    <citation type="submission" date="2021-06" db="EMBL/GenBank/DDBJ databases">
        <title>Caerostris darwini draft genome.</title>
        <authorList>
            <person name="Kono N."/>
            <person name="Arakawa K."/>
        </authorList>
    </citation>
    <scope>NUCLEOTIDE SEQUENCE [LARGE SCALE GENOMIC DNA]</scope>
</reference>
<dbReference type="PANTHER" id="PTHR43861:SF1">
    <property type="entry name" value="TRANS-ACONITATE 2-METHYLTRANSFERASE"/>
    <property type="match status" value="1"/>
</dbReference>
<evidence type="ECO:0000313" key="5">
    <source>
        <dbReference type="Proteomes" id="UP001054837"/>
    </source>
</evidence>
<proteinExistence type="predicted"/>
<dbReference type="GO" id="GO:0032259">
    <property type="term" value="P:methylation"/>
    <property type="evidence" value="ECO:0007669"/>
    <property type="project" value="UniProtKB-KW"/>
</dbReference>
<keyword evidence="2" id="KW-0808">Transferase</keyword>
<evidence type="ECO:0000259" key="3">
    <source>
        <dbReference type="Pfam" id="PF13649"/>
    </source>
</evidence>
<keyword evidence="5" id="KW-1185">Reference proteome</keyword>
<dbReference type="SUPFAM" id="SSF53335">
    <property type="entry name" value="S-adenosyl-L-methionine-dependent methyltransferases"/>
    <property type="match status" value="1"/>
</dbReference>
<keyword evidence="1" id="KW-0489">Methyltransferase</keyword>
<comment type="caution">
    <text evidence="4">The sequence shown here is derived from an EMBL/GenBank/DDBJ whole genome shotgun (WGS) entry which is preliminary data.</text>
</comment>
<dbReference type="InterPro" id="IPR041698">
    <property type="entry name" value="Methyltransf_25"/>
</dbReference>
<evidence type="ECO:0000256" key="2">
    <source>
        <dbReference type="ARBA" id="ARBA00022679"/>
    </source>
</evidence>
<dbReference type="PANTHER" id="PTHR43861">
    <property type="entry name" value="TRANS-ACONITATE 2-METHYLTRANSFERASE-RELATED"/>
    <property type="match status" value="1"/>
</dbReference>
<protein>
    <submittedName>
        <fullName evidence="4">Juvenile hormone acid O-methyltransferase</fullName>
    </submittedName>
</protein>
<accession>A0AAV4SES4</accession>
<dbReference type="Pfam" id="PF13649">
    <property type="entry name" value="Methyltransf_25"/>
    <property type="match status" value="1"/>
</dbReference>
<feature type="domain" description="Methyltransferase" evidence="3">
    <location>
        <begin position="37"/>
        <end position="135"/>
    </location>
</feature>
<dbReference type="AlphaFoldDB" id="A0AAV4SES4"/>
<dbReference type="EMBL" id="BPLQ01007676">
    <property type="protein sequence ID" value="GIY31494.1"/>
    <property type="molecule type" value="Genomic_DNA"/>
</dbReference>
<organism evidence="4 5">
    <name type="scientific">Caerostris darwini</name>
    <dbReference type="NCBI Taxonomy" id="1538125"/>
    <lineage>
        <taxon>Eukaryota</taxon>
        <taxon>Metazoa</taxon>
        <taxon>Ecdysozoa</taxon>
        <taxon>Arthropoda</taxon>
        <taxon>Chelicerata</taxon>
        <taxon>Arachnida</taxon>
        <taxon>Araneae</taxon>
        <taxon>Araneomorphae</taxon>
        <taxon>Entelegynae</taxon>
        <taxon>Araneoidea</taxon>
        <taxon>Araneidae</taxon>
        <taxon>Caerostris</taxon>
    </lineage>
</organism>